<dbReference type="InterPro" id="IPR001059">
    <property type="entry name" value="Transl_elong_P/YeiP_cen"/>
</dbReference>
<evidence type="ECO:0000256" key="5">
    <source>
        <dbReference type="ARBA" id="ARBA00022768"/>
    </source>
</evidence>
<dbReference type="SMART" id="SM00841">
    <property type="entry name" value="Elong-fact-P_C"/>
    <property type="match status" value="1"/>
</dbReference>
<dbReference type="InterPro" id="IPR015365">
    <property type="entry name" value="Elong-fact-P_C"/>
</dbReference>
<dbReference type="Gene3D" id="2.40.50.140">
    <property type="entry name" value="Nucleic acid-binding proteins"/>
    <property type="match status" value="2"/>
</dbReference>
<feature type="domain" description="Elongation factor P C-terminal" evidence="11">
    <location>
        <begin position="129"/>
        <end position="183"/>
    </location>
</feature>
<keyword evidence="5 8" id="KW-0251">Elongation factor</keyword>
<evidence type="ECO:0000256" key="7">
    <source>
        <dbReference type="ARBA" id="ARBA00025469"/>
    </source>
</evidence>
<evidence type="ECO:0000313" key="14">
    <source>
        <dbReference type="Proteomes" id="UP000266506"/>
    </source>
</evidence>
<evidence type="ECO:0000256" key="8">
    <source>
        <dbReference type="HAMAP-Rule" id="MF_00141"/>
    </source>
</evidence>
<dbReference type="Gene3D" id="2.30.30.30">
    <property type="match status" value="1"/>
</dbReference>
<dbReference type="GO" id="GO:0043043">
    <property type="term" value="P:peptide biosynthetic process"/>
    <property type="evidence" value="ECO:0007669"/>
    <property type="project" value="InterPro"/>
</dbReference>
<dbReference type="NCBIfam" id="NF001810">
    <property type="entry name" value="PRK00529.1"/>
    <property type="match status" value="1"/>
</dbReference>
<dbReference type="InterPro" id="IPR020599">
    <property type="entry name" value="Transl_elong_fac_P/YeiP"/>
</dbReference>
<dbReference type="PANTHER" id="PTHR30053:SF12">
    <property type="entry name" value="ELONGATION FACTOR P (EF-P) FAMILY PROTEIN"/>
    <property type="match status" value="1"/>
</dbReference>
<dbReference type="InParanoid" id="A0A397RPC9"/>
<dbReference type="InterPro" id="IPR014722">
    <property type="entry name" value="Rib_uL2_dom2"/>
</dbReference>
<keyword evidence="14" id="KW-1185">Reference proteome</keyword>
<gene>
    <name evidence="8" type="primary">efp</name>
    <name evidence="13" type="ORF">EI71_01019</name>
</gene>
<dbReference type="PANTHER" id="PTHR30053">
    <property type="entry name" value="ELONGATION FACTOR P"/>
    <property type="match status" value="1"/>
</dbReference>
<evidence type="ECO:0000313" key="13">
    <source>
        <dbReference type="EMBL" id="RIA75983.1"/>
    </source>
</evidence>
<dbReference type="HAMAP" id="MF_00141">
    <property type="entry name" value="EF_P"/>
    <property type="match status" value="1"/>
</dbReference>
<dbReference type="OrthoDB" id="9801844at2"/>
<dbReference type="EMBL" id="QXEV01000008">
    <property type="protein sequence ID" value="RIA75983.1"/>
    <property type="molecule type" value="Genomic_DNA"/>
</dbReference>
<evidence type="ECO:0000256" key="10">
    <source>
        <dbReference type="RuleBase" id="RU004389"/>
    </source>
</evidence>
<dbReference type="SUPFAM" id="SSF50249">
    <property type="entry name" value="Nucleic acid-binding proteins"/>
    <property type="match status" value="2"/>
</dbReference>
<dbReference type="InterPro" id="IPR013185">
    <property type="entry name" value="Transl_elong_KOW-like"/>
</dbReference>
<keyword evidence="4 8" id="KW-0963">Cytoplasm</keyword>
<sequence>MIKVNDLKNGVVIEYDGKLMQIIEFMHVLQNKVAYVRVKMKDLRTGAVTETALKGSDSAFKRAFIDKKSMQYIYADGAAYVFMDQETYEQIEIPAERLEWEKNFLKEGMEVMVQFYGTEILNIVLPDKVSVVVTTEPAVAGNTKTNSLKDAFLESGFLVKVPMFIENGEEIIVSTLNGEYVSRAK</sequence>
<dbReference type="UniPathway" id="UPA00345"/>
<evidence type="ECO:0000256" key="4">
    <source>
        <dbReference type="ARBA" id="ARBA00022490"/>
    </source>
</evidence>
<keyword evidence="6 8" id="KW-0648">Protein biosynthesis</keyword>
<comment type="subcellular location">
    <subcellularLocation>
        <location evidence="1 8">Cytoplasm</location>
    </subcellularLocation>
</comment>
<dbReference type="Pfam" id="PF08207">
    <property type="entry name" value="EFP_N"/>
    <property type="match status" value="1"/>
</dbReference>
<accession>A0A397RPC9</accession>
<dbReference type="InterPro" id="IPR008991">
    <property type="entry name" value="Translation_prot_SH3-like_sf"/>
</dbReference>
<evidence type="ECO:0000256" key="6">
    <source>
        <dbReference type="ARBA" id="ARBA00022917"/>
    </source>
</evidence>
<comment type="caution">
    <text evidence="13">The sequence shown here is derived from an EMBL/GenBank/DDBJ whole genome shotgun (WGS) entry which is preliminary data.</text>
</comment>
<evidence type="ECO:0000256" key="2">
    <source>
        <dbReference type="ARBA" id="ARBA00004815"/>
    </source>
</evidence>
<dbReference type="GO" id="GO:0003746">
    <property type="term" value="F:translation elongation factor activity"/>
    <property type="evidence" value="ECO:0007669"/>
    <property type="project" value="UniProtKB-UniRule"/>
</dbReference>
<organism evidence="13 14">
    <name type="scientific">Anaeroplasma bactoclasticum</name>
    <dbReference type="NCBI Taxonomy" id="2088"/>
    <lineage>
        <taxon>Bacteria</taxon>
        <taxon>Bacillati</taxon>
        <taxon>Mycoplasmatota</taxon>
        <taxon>Mollicutes</taxon>
        <taxon>Anaeroplasmatales</taxon>
        <taxon>Anaeroplasmataceae</taxon>
        <taxon>Anaeroplasma</taxon>
    </lineage>
</organism>
<dbReference type="FunFam" id="2.40.50.140:FF:000004">
    <property type="entry name" value="Elongation factor P"/>
    <property type="match status" value="1"/>
</dbReference>
<dbReference type="InterPro" id="IPR013852">
    <property type="entry name" value="Transl_elong_P/YeiP_CS"/>
</dbReference>
<dbReference type="Pfam" id="PF01132">
    <property type="entry name" value="EFP"/>
    <property type="match status" value="1"/>
</dbReference>
<dbReference type="InterPro" id="IPR011768">
    <property type="entry name" value="Transl_elongation_fac_P"/>
</dbReference>
<evidence type="ECO:0000259" key="11">
    <source>
        <dbReference type="SMART" id="SM00841"/>
    </source>
</evidence>
<reference evidence="13 14" key="1">
    <citation type="submission" date="2018-08" db="EMBL/GenBank/DDBJ databases">
        <title>Genomic Encyclopedia of Archaeal and Bacterial Type Strains, Phase II (KMG-II): from individual species to whole genera.</title>
        <authorList>
            <person name="Goeker M."/>
        </authorList>
    </citation>
    <scope>NUCLEOTIDE SEQUENCE [LARGE SCALE GENOMIC DNA]</scope>
    <source>
        <strain evidence="13 14">ATCC 27112</strain>
    </source>
</reference>
<dbReference type="SMART" id="SM01185">
    <property type="entry name" value="EFP"/>
    <property type="match status" value="1"/>
</dbReference>
<dbReference type="Proteomes" id="UP000266506">
    <property type="component" value="Unassembled WGS sequence"/>
</dbReference>
<dbReference type="PROSITE" id="PS01275">
    <property type="entry name" value="EFP"/>
    <property type="match status" value="1"/>
</dbReference>
<dbReference type="AlphaFoldDB" id="A0A397RPC9"/>
<name>A0A397RPC9_9MOLU</name>
<dbReference type="PIRSF" id="PIRSF005901">
    <property type="entry name" value="EF-P"/>
    <property type="match status" value="1"/>
</dbReference>
<dbReference type="GO" id="GO:0005829">
    <property type="term" value="C:cytosol"/>
    <property type="evidence" value="ECO:0007669"/>
    <property type="project" value="UniProtKB-ARBA"/>
</dbReference>
<evidence type="ECO:0000256" key="3">
    <source>
        <dbReference type="ARBA" id="ARBA00009479"/>
    </source>
</evidence>
<evidence type="ECO:0000259" key="12">
    <source>
        <dbReference type="SMART" id="SM01185"/>
    </source>
</evidence>
<dbReference type="CDD" id="cd04470">
    <property type="entry name" value="S1_EF-P_repeat_1"/>
    <property type="match status" value="1"/>
</dbReference>
<dbReference type="SUPFAM" id="SSF50104">
    <property type="entry name" value="Translation proteins SH3-like domain"/>
    <property type="match status" value="1"/>
</dbReference>
<protein>
    <recommendedName>
        <fullName evidence="8 9">Elongation factor P</fullName>
        <shortName evidence="8">EF-P</shortName>
    </recommendedName>
</protein>
<proteinExistence type="inferred from homology"/>
<dbReference type="NCBIfam" id="TIGR00038">
    <property type="entry name" value="efp"/>
    <property type="match status" value="1"/>
</dbReference>
<comment type="pathway">
    <text evidence="2 8">Protein biosynthesis; polypeptide chain elongation.</text>
</comment>
<dbReference type="RefSeq" id="WP_119016165.1">
    <property type="nucleotide sequence ID" value="NZ_QXEV01000008.1"/>
</dbReference>
<evidence type="ECO:0000256" key="1">
    <source>
        <dbReference type="ARBA" id="ARBA00004496"/>
    </source>
</evidence>
<evidence type="ECO:0000256" key="9">
    <source>
        <dbReference type="NCBIfam" id="TIGR00038"/>
    </source>
</evidence>
<feature type="domain" description="Translation elongation factor P/YeiP central" evidence="12">
    <location>
        <begin position="67"/>
        <end position="121"/>
    </location>
</feature>
<dbReference type="FunFam" id="2.40.50.140:FF:000009">
    <property type="entry name" value="Elongation factor P"/>
    <property type="match status" value="1"/>
</dbReference>
<comment type="similarity">
    <text evidence="3 8 10">Belongs to the elongation factor P family.</text>
</comment>
<comment type="function">
    <text evidence="7 8">Involved in peptide bond synthesis. Stimulates efficient translation and peptide-bond synthesis on native or reconstituted 70S ribosomes in vitro. Probably functions indirectly by altering the affinity of the ribosome for aminoacyl-tRNA, thus increasing their reactivity as acceptors for peptidyl transferase.</text>
</comment>
<dbReference type="InterPro" id="IPR012340">
    <property type="entry name" value="NA-bd_OB-fold"/>
</dbReference>
<dbReference type="Pfam" id="PF09285">
    <property type="entry name" value="Elong-fact-P_C"/>
    <property type="match status" value="1"/>
</dbReference>